<organism evidence="2 3">
    <name type="scientific">Dibothriocephalus latus</name>
    <name type="common">Fish tapeworm</name>
    <name type="synonym">Diphyllobothrium latum</name>
    <dbReference type="NCBI Taxonomy" id="60516"/>
    <lineage>
        <taxon>Eukaryota</taxon>
        <taxon>Metazoa</taxon>
        <taxon>Spiralia</taxon>
        <taxon>Lophotrochozoa</taxon>
        <taxon>Platyhelminthes</taxon>
        <taxon>Cestoda</taxon>
        <taxon>Eucestoda</taxon>
        <taxon>Diphyllobothriidea</taxon>
        <taxon>Diphyllobothriidae</taxon>
        <taxon>Dibothriocephalus</taxon>
    </lineage>
</organism>
<evidence type="ECO:0000313" key="3">
    <source>
        <dbReference type="Proteomes" id="UP000281553"/>
    </source>
</evidence>
<keyword evidence="1" id="KW-1133">Transmembrane helix</keyword>
<dbReference type="OrthoDB" id="128757at2759"/>
<proteinExistence type="predicted"/>
<dbReference type="AlphaFoldDB" id="A0A3P6R6X6"/>
<keyword evidence="3" id="KW-1185">Reference proteome</keyword>
<reference evidence="2 3" key="1">
    <citation type="submission" date="2018-11" db="EMBL/GenBank/DDBJ databases">
        <authorList>
            <consortium name="Pathogen Informatics"/>
        </authorList>
    </citation>
    <scope>NUCLEOTIDE SEQUENCE [LARGE SCALE GENOMIC DNA]</scope>
</reference>
<keyword evidence="1" id="KW-0812">Transmembrane</keyword>
<evidence type="ECO:0008006" key="4">
    <source>
        <dbReference type="Google" id="ProtNLM"/>
    </source>
</evidence>
<accession>A0A3P6R6X6</accession>
<evidence type="ECO:0000313" key="2">
    <source>
        <dbReference type="EMBL" id="VDK51263.1"/>
    </source>
</evidence>
<dbReference type="Proteomes" id="UP000281553">
    <property type="component" value="Unassembled WGS sequence"/>
</dbReference>
<sequence>MHSEEVRRTELKWYRKLAIELLTGTAVVNAWVLYNQFLSQKKTMGMTEFNEYLVMSLITGKMNEEMLPGSKRSDIGGLRSSHTLVEAEGPKLKTRKPCMSCYEIIANNEGSSEARQSKESDYIL</sequence>
<dbReference type="EMBL" id="UYRU01015557">
    <property type="protein sequence ID" value="VDK51263.1"/>
    <property type="molecule type" value="Genomic_DNA"/>
</dbReference>
<feature type="transmembrane region" description="Helical" evidence="1">
    <location>
        <begin position="17"/>
        <end position="34"/>
    </location>
</feature>
<protein>
    <recommendedName>
        <fullName evidence="4">PiggyBac transposable element-derived protein domain-containing protein</fullName>
    </recommendedName>
</protein>
<gene>
    <name evidence="2" type="ORF">DILT_LOCUS1841</name>
</gene>
<name>A0A3P6R6X6_DIBLA</name>
<evidence type="ECO:0000256" key="1">
    <source>
        <dbReference type="SAM" id="Phobius"/>
    </source>
</evidence>
<keyword evidence="1" id="KW-0472">Membrane</keyword>